<sequence length="65" mass="7469">MDALVTADLTTGPSGERLTYDERIAEILERYPPDHPVHRTWVKAAPILRECVERTEARLRGDQPR</sequence>
<reference evidence="1 2" key="1">
    <citation type="submission" date="2018-03" db="EMBL/GenBank/DDBJ databases">
        <title>Genomic Encyclopedia of Type Strains, Phase III (KMG-III): the genomes of soil and plant-associated and newly described type strains.</title>
        <authorList>
            <person name="Whitman W."/>
        </authorList>
    </citation>
    <scope>NUCLEOTIDE SEQUENCE [LARGE SCALE GENOMIC DNA]</scope>
    <source>
        <strain evidence="1 2">CGMCC 4.7125</strain>
    </source>
</reference>
<accession>A0A2T0LLE1</accession>
<evidence type="ECO:0000313" key="1">
    <source>
        <dbReference type="EMBL" id="PRX43851.1"/>
    </source>
</evidence>
<keyword evidence="2" id="KW-1185">Reference proteome</keyword>
<dbReference type="Proteomes" id="UP000238362">
    <property type="component" value="Unassembled WGS sequence"/>
</dbReference>
<organism evidence="1 2">
    <name type="scientific">Prauserella shujinwangii</name>
    <dbReference type="NCBI Taxonomy" id="1453103"/>
    <lineage>
        <taxon>Bacteria</taxon>
        <taxon>Bacillati</taxon>
        <taxon>Actinomycetota</taxon>
        <taxon>Actinomycetes</taxon>
        <taxon>Pseudonocardiales</taxon>
        <taxon>Pseudonocardiaceae</taxon>
        <taxon>Prauserella</taxon>
    </lineage>
</organism>
<name>A0A2T0LLE1_9PSEU</name>
<dbReference type="EMBL" id="PVNH01000013">
    <property type="protein sequence ID" value="PRX43851.1"/>
    <property type="molecule type" value="Genomic_DNA"/>
</dbReference>
<dbReference type="AlphaFoldDB" id="A0A2T0LLE1"/>
<proteinExistence type="predicted"/>
<gene>
    <name evidence="1" type="ORF">B0I33_11314</name>
</gene>
<protein>
    <submittedName>
        <fullName evidence="1">Uncharacterized protein</fullName>
    </submittedName>
</protein>
<comment type="caution">
    <text evidence="1">The sequence shown here is derived from an EMBL/GenBank/DDBJ whole genome shotgun (WGS) entry which is preliminary data.</text>
</comment>
<evidence type="ECO:0000313" key="2">
    <source>
        <dbReference type="Proteomes" id="UP000238362"/>
    </source>
</evidence>